<sequence length="101" mass="11072">RRPGKLWTLVTVVTPSGSPLLLSHCPGMGPRTVPGHRENSSQPQLGNRSWGMRIRDHWGGRPRKDPTSLLKTRPHPKPAHPPSPPAWGLPGSRGHPTCHPN</sequence>
<organism evidence="2 3">
    <name type="scientific">Cyanoderma ruficeps</name>
    <name type="common">rufous-capped babbler</name>
    <dbReference type="NCBI Taxonomy" id="181631"/>
    <lineage>
        <taxon>Eukaryota</taxon>
        <taxon>Metazoa</taxon>
        <taxon>Chordata</taxon>
        <taxon>Craniata</taxon>
        <taxon>Vertebrata</taxon>
        <taxon>Euteleostomi</taxon>
        <taxon>Archelosauria</taxon>
        <taxon>Archosauria</taxon>
        <taxon>Dinosauria</taxon>
        <taxon>Saurischia</taxon>
        <taxon>Theropoda</taxon>
        <taxon>Coelurosauria</taxon>
        <taxon>Aves</taxon>
        <taxon>Neognathae</taxon>
        <taxon>Neoaves</taxon>
        <taxon>Telluraves</taxon>
        <taxon>Australaves</taxon>
        <taxon>Passeriformes</taxon>
        <taxon>Sylvioidea</taxon>
        <taxon>Timaliidae</taxon>
        <taxon>Cyanoderma</taxon>
    </lineage>
</organism>
<name>A0A8C3QTG3_9PASS</name>
<keyword evidence="3" id="KW-1185">Reference proteome</keyword>
<protein>
    <submittedName>
        <fullName evidence="2">Uncharacterized protein</fullName>
    </submittedName>
</protein>
<dbReference type="Proteomes" id="UP000694396">
    <property type="component" value="Unplaced"/>
</dbReference>
<evidence type="ECO:0000313" key="3">
    <source>
        <dbReference type="Proteomes" id="UP000694396"/>
    </source>
</evidence>
<dbReference type="AlphaFoldDB" id="A0A8C3QTG3"/>
<reference evidence="2" key="2">
    <citation type="submission" date="2025-09" db="UniProtKB">
        <authorList>
            <consortium name="Ensembl"/>
        </authorList>
    </citation>
    <scope>IDENTIFICATION</scope>
</reference>
<proteinExistence type="predicted"/>
<accession>A0A8C3QTG3</accession>
<feature type="region of interest" description="Disordered" evidence="1">
    <location>
        <begin position="21"/>
        <end position="101"/>
    </location>
</feature>
<reference evidence="2" key="1">
    <citation type="submission" date="2025-08" db="UniProtKB">
        <authorList>
            <consortium name="Ensembl"/>
        </authorList>
    </citation>
    <scope>IDENTIFICATION</scope>
</reference>
<feature type="compositionally biased region" description="Basic and acidic residues" evidence="1">
    <location>
        <begin position="53"/>
        <end position="66"/>
    </location>
</feature>
<evidence type="ECO:0000313" key="2">
    <source>
        <dbReference type="Ensembl" id="ENSCRFP00000010932.1"/>
    </source>
</evidence>
<dbReference type="Ensembl" id="ENSCRFT00000011315.1">
    <property type="protein sequence ID" value="ENSCRFP00000010932.1"/>
    <property type="gene ID" value="ENSCRFG00000008523.1"/>
</dbReference>
<evidence type="ECO:0000256" key="1">
    <source>
        <dbReference type="SAM" id="MobiDB-lite"/>
    </source>
</evidence>